<accession>A0A1Z4BT71</accession>
<reference evidence="2" key="1">
    <citation type="submission" date="2017-06" db="EMBL/GenBank/DDBJ databases">
        <title>Complete genome sequence of Capnocytophaga sp. KCOM 1579 (=ChDC OS43) isolated from a human refractory periapical abscess lesion.</title>
        <authorList>
            <person name="Kook J.-K."/>
            <person name="Park S.-N."/>
            <person name="Lim Y.K."/>
            <person name="Roh H."/>
        </authorList>
    </citation>
    <scope>NUCLEOTIDE SEQUENCE [LARGE SCALE GENOMIC DNA]</scope>
    <source>
        <strain evidence="2">ChDC OS43</strain>
    </source>
</reference>
<evidence type="ECO:0000313" key="2">
    <source>
        <dbReference type="Proteomes" id="UP000197007"/>
    </source>
</evidence>
<name>A0A1Z4BT71_9FLAO</name>
<evidence type="ECO:0000313" key="1">
    <source>
        <dbReference type="EMBL" id="ASF44505.1"/>
    </source>
</evidence>
<gene>
    <name evidence="1" type="ORF">CBG49_07455</name>
</gene>
<dbReference type="AlphaFoldDB" id="A0A1Z4BT71"/>
<keyword evidence="2" id="KW-1185">Reference proteome</keyword>
<dbReference type="InterPro" id="IPR054205">
    <property type="entry name" value="DUF6911"/>
</dbReference>
<proteinExistence type="predicted"/>
<dbReference type="EMBL" id="CP022022">
    <property type="protein sequence ID" value="ASF44505.1"/>
    <property type="molecule type" value="Genomic_DNA"/>
</dbReference>
<organism evidence="1 2">
    <name type="scientific">Capnocytophaga endodontalis</name>
    <dbReference type="NCBI Taxonomy" id="2708117"/>
    <lineage>
        <taxon>Bacteria</taxon>
        <taxon>Pseudomonadati</taxon>
        <taxon>Bacteroidota</taxon>
        <taxon>Flavobacteriia</taxon>
        <taxon>Flavobacteriales</taxon>
        <taxon>Flavobacteriaceae</taxon>
        <taxon>Capnocytophaga</taxon>
    </lineage>
</organism>
<sequence length="113" mass="13456">MINSLDELIQKLIPFSQIEQAKIRLAIDDTWDADCLSCQIDKGKYLLLYYTTDLDNPQEKYPRSYNRRLATHNKIEINGDLYDENTICYDFGFVLMLFKEFFQQKDIPLYILD</sequence>
<dbReference type="KEGG" id="capn:CBG49_07455"/>
<dbReference type="Pfam" id="PF21852">
    <property type="entry name" value="DUF6911"/>
    <property type="match status" value="1"/>
</dbReference>
<protein>
    <submittedName>
        <fullName evidence="1">Uncharacterized protein</fullName>
    </submittedName>
</protein>
<dbReference type="Proteomes" id="UP000197007">
    <property type="component" value="Chromosome"/>
</dbReference>